<dbReference type="AlphaFoldDB" id="A0ABD2KFE9"/>
<name>A0ABD2KFE9_9BILA</name>
<dbReference type="PROSITE" id="PS50208">
    <property type="entry name" value="CASPASE_P20"/>
    <property type="match status" value="1"/>
</dbReference>
<dbReference type="InterPro" id="IPR029030">
    <property type="entry name" value="Caspase-like_dom_sf"/>
</dbReference>
<dbReference type="Proteomes" id="UP001620626">
    <property type="component" value="Unassembled WGS sequence"/>
</dbReference>
<evidence type="ECO:0000259" key="2">
    <source>
        <dbReference type="PROSITE" id="PS50208"/>
    </source>
</evidence>
<comment type="caution">
    <text evidence="3">The sequence shown here is derived from an EMBL/GenBank/DDBJ whole genome shotgun (WGS) entry which is preliminary data.</text>
</comment>
<dbReference type="PRINTS" id="PR00376">
    <property type="entry name" value="IL1BCENZYME"/>
</dbReference>
<dbReference type="Gene3D" id="3.40.50.1460">
    <property type="match status" value="1"/>
</dbReference>
<dbReference type="InterPro" id="IPR011600">
    <property type="entry name" value="Pept_C14_caspase"/>
</dbReference>
<reference evidence="3 4" key="1">
    <citation type="submission" date="2024-10" db="EMBL/GenBank/DDBJ databases">
        <authorList>
            <person name="Kim D."/>
        </authorList>
    </citation>
    <scope>NUCLEOTIDE SEQUENCE [LARGE SCALE GENOMIC DNA]</scope>
    <source>
        <strain evidence="3">BH-2024</strain>
    </source>
</reference>
<protein>
    <recommendedName>
        <fullName evidence="2">Caspase family p20 domain-containing protein</fullName>
    </recommendedName>
</protein>
<gene>
    <name evidence="3" type="ORF">niasHT_024879</name>
</gene>
<dbReference type="Pfam" id="PF00656">
    <property type="entry name" value="Peptidase_C14"/>
    <property type="match status" value="1"/>
</dbReference>
<dbReference type="InterPro" id="IPR001309">
    <property type="entry name" value="Pept_C14_p20"/>
</dbReference>
<proteinExistence type="inferred from homology"/>
<dbReference type="InterPro" id="IPR015917">
    <property type="entry name" value="Pept_C14A"/>
</dbReference>
<feature type="domain" description="Caspase family p20" evidence="2">
    <location>
        <begin position="28"/>
        <end position="64"/>
    </location>
</feature>
<keyword evidence="4" id="KW-1185">Reference proteome</keyword>
<accession>A0ABD2KFE9</accession>
<dbReference type="EMBL" id="JBICBT010000774">
    <property type="protein sequence ID" value="KAL3101606.1"/>
    <property type="molecule type" value="Genomic_DNA"/>
</dbReference>
<evidence type="ECO:0000313" key="3">
    <source>
        <dbReference type="EMBL" id="KAL3101606.1"/>
    </source>
</evidence>
<comment type="similarity">
    <text evidence="1">Belongs to the peptidase C14A family.</text>
</comment>
<dbReference type="SUPFAM" id="SSF52129">
    <property type="entry name" value="Caspase-like"/>
    <property type="match status" value="1"/>
</dbReference>
<sequence length="263" mass="29938">MKKKAQAMKWSETSAKSSLVYTVPKSRERGLALIINNEEYEDVSMTRHGSNADVESMLKRLKNFRIFGHIPMETVLILGGRIVHRHSNQLRRSLIFEDDQKVIGNQLIHIDRGQNDDQQQQPEQPAEDVPPLAVCRSKRIHHAEAILLAQPDAEAPPPLIRILILGGRIVHRHSNQLRRSLIFEDDQKVIGNQLIHIDRGQNDDQQQQPEQPAEDVPPLAVCRSKRIHHAEAILLAQPDAEAPPPLIRSDQNLRREVLEILTI</sequence>
<evidence type="ECO:0000313" key="4">
    <source>
        <dbReference type="Proteomes" id="UP001620626"/>
    </source>
</evidence>
<evidence type="ECO:0000256" key="1">
    <source>
        <dbReference type="ARBA" id="ARBA00010134"/>
    </source>
</evidence>
<organism evidence="3 4">
    <name type="scientific">Heterodera trifolii</name>
    <dbReference type="NCBI Taxonomy" id="157864"/>
    <lineage>
        <taxon>Eukaryota</taxon>
        <taxon>Metazoa</taxon>
        <taxon>Ecdysozoa</taxon>
        <taxon>Nematoda</taxon>
        <taxon>Chromadorea</taxon>
        <taxon>Rhabditida</taxon>
        <taxon>Tylenchina</taxon>
        <taxon>Tylenchomorpha</taxon>
        <taxon>Tylenchoidea</taxon>
        <taxon>Heteroderidae</taxon>
        <taxon>Heteroderinae</taxon>
        <taxon>Heterodera</taxon>
    </lineage>
</organism>